<protein>
    <submittedName>
        <fullName evidence="2">(2Fe-2S)-binding protein</fullName>
    </submittedName>
</protein>
<dbReference type="Pfam" id="PF04324">
    <property type="entry name" value="Fer2_BFD"/>
    <property type="match status" value="1"/>
</dbReference>
<comment type="caution">
    <text evidence="2">The sequence shown here is derived from an EMBL/GenBank/DDBJ whole genome shotgun (WGS) entry which is preliminary data.</text>
</comment>
<sequence>MLGVEIFTLDRNKYVQIRKAQAQGARTIDELKKIPDIVIESEEELKAVEDLLKNACGCKNVSIETVVEAVKNGADTFEKVREVTTAGAGCGRCKGIISNIIENKR</sequence>
<accession>A0A371J507</accession>
<dbReference type="InterPro" id="IPR007419">
    <property type="entry name" value="BFD-like_2Fe2S-bd_dom"/>
</dbReference>
<feature type="domain" description="BFD-like [2Fe-2S]-binding" evidence="1">
    <location>
        <begin position="56"/>
        <end position="102"/>
    </location>
</feature>
<dbReference type="EMBL" id="NOJY02000011">
    <property type="protein sequence ID" value="RDY27774.1"/>
    <property type="molecule type" value="Genomic_DNA"/>
</dbReference>
<name>A0A371J507_9FIRM</name>
<proteinExistence type="predicted"/>
<evidence type="ECO:0000259" key="1">
    <source>
        <dbReference type="Pfam" id="PF04324"/>
    </source>
</evidence>
<organism evidence="2 3">
    <name type="scientific">Romboutsia weinsteinii</name>
    <dbReference type="NCBI Taxonomy" id="2020949"/>
    <lineage>
        <taxon>Bacteria</taxon>
        <taxon>Bacillati</taxon>
        <taxon>Bacillota</taxon>
        <taxon>Clostridia</taxon>
        <taxon>Peptostreptococcales</taxon>
        <taxon>Peptostreptococcaceae</taxon>
        <taxon>Romboutsia</taxon>
    </lineage>
</organism>
<dbReference type="OrthoDB" id="15293at2"/>
<evidence type="ECO:0000313" key="3">
    <source>
        <dbReference type="Proteomes" id="UP000215694"/>
    </source>
</evidence>
<gene>
    <name evidence="2" type="ORF">CHL78_008535</name>
</gene>
<dbReference type="AlphaFoldDB" id="A0A371J507"/>
<dbReference type="Proteomes" id="UP000215694">
    <property type="component" value="Unassembled WGS sequence"/>
</dbReference>
<dbReference type="Gene3D" id="1.10.10.1100">
    <property type="entry name" value="BFD-like [2Fe-2S]-binding domain"/>
    <property type="match status" value="1"/>
</dbReference>
<evidence type="ECO:0000313" key="2">
    <source>
        <dbReference type="EMBL" id="RDY27774.1"/>
    </source>
</evidence>
<keyword evidence="3" id="KW-1185">Reference proteome</keyword>
<dbReference type="InterPro" id="IPR041854">
    <property type="entry name" value="BFD-like_2Fe2S-bd_dom_sf"/>
</dbReference>
<reference evidence="2 3" key="1">
    <citation type="journal article" date="2017" name="Genome Announc.">
        <title>Draft Genome Sequence of Romboutsia weinsteinii sp. nov. Strain CCRI-19649(T) Isolated from Surface Water.</title>
        <authorList>
            <person name="Maheux A.F."/>
            <person name="Boudreau D.K."/>
            <person name="Berube E."/>
            <person name="Boissinot M."/>
            <person name="Cantin P."/>
            <person name="Raymond F."/>
            <person name="Corbeil J."/>
            <person name="Omar R.F."/>
            <person name="Bergeron M.G."/>
        </authorList>
    </citation>
    <scope>NUCLEOTIDE SEQUENCE [LARGE SCALE GENOMIC DNA]</scope>
    <source>
        <strain evidence="2 3">CCRI-19649</strain>
    </source>
</reference>